<proteinExistence type="predicted"/>
<dbReference type="AlphaFoldDB" id="A0AAV3H0L7"/>
<feature type="transmembrane region" description="Helical" evidence="1">
    <location>
        <begin position="59"/>
        <end position="83"/>
    </location>
</feature>
<accession>A0AAV3H0L7</accession>
<comment type="caution">
    <text evidence="2">The sequence shown here is derived from an EMBL/GenBank/DDBJ whole genome shotgun (WGS) entry which is preliminary data.</text>
</comment>
<feature type="transmembrane region" description="Helical" evidence="1">
    <location>
        <begin position="33"/>
        <end position="53"/>
    </location>
</feature>
<keyword evidence="1" id="KW-0472">Membrane</keyword>
<sequence length="126" mass="15091">MFFISKNTKYKGYGYIMDKYIHMKNPPRFSGEWKFFAFFFLDLLTLGGCFFWAKIVNNLVHLPLFFALLNYGLWLAIALVIVWRPYNNPGQRQIFAIIESIFFTDKNHYHALDPNRNYHGTYKEDE</sequence>
<organism evidence="2 3">
    <name type="scientific">Enterococcus faecium R496</name>
    <dbReference type="NCBI Taxonomy" id="1134836"/>
    <lineage>
        <taxon>Bacteria</taxon>
        <taxon>Bacillati</taxon>
        <taxon>Bacillota</taxon>
        <taxon>Bacilli</taxon>
        <taxon>Lactobacillales</taxon>
        <taxon>Enterococcaceae</taxon>
        <taxon>Enterococcus</taxon>
    </lineage>
</organism>
<evidence type="ECO:0000313" key="2">
    <source>
        <dbReference type="EMBL" id="EJX56353.1"/>
    </source>
</evidence>
<keyword evidence="1" id="KW-1133">Transmembrane helix</keyword>
<dbReference type="EMBL" id="AMAH01000007">
    <property type="protein sequence ID" value="EJX56353.1"/>
    <property type="molecule type" value="Genomic_DNA"/>
</dbReference>
<name>A0AAV3H0L7_ENTFC</name>
<dbReference type="Proteomes" id="UP000006402">
    <property type="component" value="Unassembled WGS sequence"/>
</dbReference>
<evidence type="ECO:0000313" key="3">
    <source>
        <dbReference type="Proteomes" id="UP000006402"/>
    </source>
</evidence>
<keyword evidence="1" id="KW-0812">Transmembrane</keyword>
<evidence type="ECO:0000256" key="1">
    <source>
        <dbReference type="SAM" id="Phobius"/>
    </source>
</evidence>
<gene>
    <name evidence="2" type="ORF">HMPREF1378_00040</name>
</gene>
<protein>
    <submittedName>
        <fullName evidence="2">Uncharacterized protein</fullName>
    </submittedName>
</protein>
<reference evidence="2 3" key="1">
    <citation type="submission" date="2012-04" db="EMBL/GenBank/DDBJ databases">
        <authorList>
            <person name="Weinstock G."/>
            <person name="Sodergren E."/>
            <person name="Lobos E.A."/>
            <person name="Fulton L."/>
            <person name="Fulton R."/>
            <person name="Courtney L."/>
            <person name="Fronick C."/>
            <person name="O'Laughlin M."/>
            <person name="Godfrey J."/>
            <person name="Wilson R.M."/>
            <person name="Miner T."/>
            <person name="Farmer C."/>
            <person name="Delehaunty K."/>
            <person name="Cordes M."/>
            <person name="Minx P."/>
            <person name="Tomlinson C."/>
            <person name="Chen J."/>
            <person name="Wollam A."/>
            <person name="Pepin K.H."/>
            <person name="Bhonagiri V."/>
            <person name="Zhang X."/>
            <person name="Suruliraj S."/>
            <person name="Warren W."/>
            <person name="Mitreva M."/>
            <person name="Mardis E.R."/>
            <person name="Wilson R.K."/>
        </authorList>
    </citation>
    <scope>NUCLEOTIDE SEQUENCE [LARGE SCALE GENOMIC DNA]</scope>
    <source>
        <strain evidence="2 3">R496</strain>
    </source>
</reference>